<dbReference type="EMBL" id="CAOQHR010000011">
    <property type="protein sequence ID" value="CAI6341233.1"/>
    <property type="molecule type" value="Genomic_DNA"/>
</dbReference>
<keyword evidence="3" id="KW-0472">Membrane</keyword>
<evidence type="ECO:0000313" key="4">
    <source>
        <dbReference type="EMBL" id="CAI6341233.1"/>
    </source>
</evidence>
<dbReference type="OrthoDB" id="4153866at2759"/>
<gene>
    <name evidence="4" type="ORF">PDIGIT_LOCUS14427</name>
</gene>
<dbReference type="InterPro" id="IPR017946">
    <property type="entry name" value="PLC-like_Pdiesterase_TIM-brl"/>
</dbReference>
<dbReference type="PANTHER" id="PTHR31571">
    <property type="entry name" value="ALTERED INHERITANCE OF MITOCHONDRIA PROTEIN 6"/>
    <property type="match status" value="1"/>
</dbReference>
<keyword evidence="3" id="KW-1133">Transmembrane helix</keyword>
<keyword evidence="5" id="KW-1185">Reference proteome</keyword>
<comment type="similarity">
    <text evidence="1">Belongs to the AIM6 family.</text>
</comment>
<dbReference type="PANTHER" id="PTHR31571:SF1">
    <property type="entry name" value="ALTERED INHERITANCE OF MITOCHONDRIA PROTEIN 6"/>
    <property type="match status" value="1"/>
</dbReference>
<name>A0A9W4UVQ3_9PLEO</name>
<dbReference type="InterPro" id="IPR051236">
    <property type="entry name" value="HAT_RTT109-like"/>
</dbReference>
<evidence type="ECO:0000256" key="1">
    <source>
        <dbReference type="ARBA" id="ARBA00008858"/>
    </source>
</evidence>
<dbReference type="AlphaFoldDB" id="A0A9W4UVQ3"/>
<accession>A0A9W4UVQ3</accession>
<reference evidence="4" key="1">
    <citation type="submission" date="2023-01" db="EMBL/GenBank/DDBJ databases">
        <authorList>
            <person name="Van Ghelder C."/>
            <person name="Rancurel C."/>
        </authorList>
    </citation>
    <scope>NUCLEOTIDE SEQUENCE</scope>
    <source>
        <strain evidence="4">CNCM I-4278</strain>
    </source>
</reference>
<comment type="caution">
    <text evidence="4">The sequence shown here is derived from an EMBL/GenBank/DDBJ whole genome shotgun (WGS) entry which is preliminary data.</text>
</comment>
<dbReference type="GO" id="GO:0006629">
    <property type="term" value="P:lipid metabolic process"/>
    <property type="evidence" value="ECO:0007669"/>
    <property type="project" value="InterPro"/>
</dbReference>
<organism evidence="4 5">
    <name type="scientific">Periconia digitata</name>
    <dbReference type="NCBI Taxonomy" id="1303443"/>
    <lineage>
        <taxon>Eukaryota</taxon>
        <taxon>Fungi</taxon>
        <taxon>Dikarya</taxon>
        <taxon>Ascomycota</taxon>
        <taxon>Pezizomycotina</taxon>
        <taxon>Dothideomycetes</taxon>
        <taxon>Pleosporomycetidae</taxon>
        <taxon>Pleosporales</taxon>
        <taxon>Massarineae</taxon>
        <taxon>Periconiaceae</taxon>
        <taxon>Periconia</taxon>
    </lineage>
</organism>
<dbReference type="SUPFAM" id="SSF51695">
    <property type="entry name" value="PLC-like phosphodiesterases"/>
    <property type="match status" value="1"/>
</dbReference>
<feature type="transmembrane region" description="Helical" evidence="3">
    <location>
        <begin position="113"/>
        <end position="132"/>
    </location>
</feature>
<sequence>MAYIDGDATTTRPLLSDFESSNETVFVCPQHRKEVPLVSVQLLQENGESEFEDPEELRKKDGVLRRLVMAIVRRRQRNGSVREREEDQYKLDWENGISKDRCSRGNGICSRTGLGGLVIIIIIVSISIAIYTHNPNIPPFLREQPPLPLPSPPTLPDPFLESLTKHVTPIPCHSHNDYWRPSPLYDALRTGCTSVEADVWHFPPLSPSLYVGHDTSSLTPSHTLSTMYISPLLQLLDFHNTNLSTTTTSSKFGIFPTSPSTTLILLIDFKNNGSEIFPALSTHLAPLREKSYLSHFNGTHTNLGPITVVATGNAPFATLMTANTTYRDIFYDAPLHSFSSSSSSSSSATALMRDEAFSTHNSYLASTSLRAALGGRLWWVHWTRPWAMGRISGEQRGRIREQIRGARETGLRARYWGTPGWPVGVRDAVWKVLVEEGVDFLNGDDLEGLKGMVGGEGGEREVEVR</sequence>
<dbReference type="GO" id="GO:0008081">
    <property type="term" value="F:phosphoric diester hydrolase activity"/>
    <property type="evidence" value="ECO:0007669"/>
    <property type="project" value="InterPro"/>
</dbReference>
<protein>
    <recommendedName>
        <fullName evidence="2">Altered inheritance of mitochondria protein 6</fullName>
    </recommendedName>
</protein>
<evidence type="ECO:0000256" key="2">
    <source>
        <dbReference type="ARBA" id="ARBA00014286"/>
    </source>
</evidence>
<dbReference type="PROSITE" id="PS50007">
    <property type="entry name" value="PIPLC_X_DOMAIN"/>
    <property type="match status" value="1"/>
</dbReference>
<keyword evidence="3" id="KW-0812">Transmembrane</keyword>
<evidence type="ECO:0000256" key="3">
    <source>
        <dbReference type="SAM" id="Phobius"/>
    </source>
</evidence>
<evidence type="ECO:0000313" key="5">
    <source>
        <dbReference type="Proteomes" id="UP001152607"/>
    </source>
</evidence>
<dbReference type="Proteomes" id="UP001152607">
    <property type="component" value="Unassembled WGS sequence"/>
</dbReference>
<proteinExistence type="inferred from homology"/>